<evidence type="ECO:0000313" key="3">
    <source>
        <dbReference type="EMBL" id="SNY75254.1"/>
    </source>
</evidence>
<dbReference type="AlphaFoldDB" id="A0A285KRH7"/>
<dbReference type="RefSeq" id="WP_143235554.1">
    <property type="nucleotide sequence ID" value="NZ_OBDY01000056.1"/>
</dbReference>
<reference evidence="3 4" key="1">
    <citation type="submission" date="2017-09" db="EMBL/GenBank/DDBJ databases">
        <authorList>
            <person name="Ehlers B."/>
            <person name="Leendertz F.H."/>
        </authorList>
    </citation>
    <scope>NUCLEOTIDE SEQUENCE [LARGE SCALE GENOMIC DNA]</scope>
    <source>
        <strain evidence="3 4">CGMCC 4.6857</strain>
    </source>
</reference>
<feature type="signal peptide" evidence="2">
    <location>
        <begin position="1"/>
        <end position="21"/>
    </location>
</feature>
<keyword evidence="2" id="KW-0732">Signal</keyword>
<gene>
    <name evidence="3" type="ORF">SAMN05421748_15618</name>
</gene>
<feature type="chain" id="PRO_5012922216" evidence="2">
    <location>
        <begin position="22"/>
        <end position="349"/>
    </location>
</feature>
<dbReference type="Gene3D" id="2.60.40.10">
    <property type="entry name" value="Immunoglobulins"/>
    <property type="match status" value="1"/>
</dbReference>
<evidence type="ECO:0000313" key="4">
    <source>
        <dbReference type="Proteomes" id="UP000219612"/>
    </source>
</evidence>
<dbReference type="InterPro" id="IPR013783">
    <property type="entry name" value="Ig-like_fold"/>
</dbReference>
<organism evidence="3 4">
    <name type="scientific">Paractinoplanes atraurantiacus</name>
    <dbReference type="NCBI Taxonomy" id="1036182"/>
    <lineage>
        <taxon>Bacteria</taxon>
        <taxon>Bacillati</taxon>
        <taxon>Actinomycetota</taxon>
        <taxon>Actinomycetes</taxon>
        <taxon>Micromonosporales</taxon>
        <taxon>Micromonosporaceae</taxon>
        <taxon>Paractinoplanes</taxon>
    </lineage>
</organism>
<dbReference type="GO" id="GO:0005975">
    <property type="term" value="P:carbohydrate metabolic process"/>
    <property type="evidence" value="ECO:0007669"/>
    <property type="project" value="UniProtKB-ARBA"/>
</dbReference>
<sequence>MRRLSSLLVIALILLPTPAHADGRAVQLGAGEAKAGDTMRVTGSGWPAGQLIQLVTCGEGGLSGSVACDNRAALATPVRPNGTFVVDLQIGDPPRACPCVVHAALVEGRSGQVVNEPLTITGHPVGPLPSSGAPPRVLEVQDARISRGSFASWFGWPDKLTMTYTVRNPTVSTLANATVRARMLQGGDDNVFLQENISDLGPGQSRTFLVTVAIPVAAFGRYGVSADVSGLAEARVHHDAYPWGLFAVNAIGLLLIAWGLLHRYRRRSEPALIDPSQPALPAVVRVGSLGAFLVFDDAPGSGRLRRLAAGQLSTDGLRTLLGTSPGRGGSVVDLDALDRVMRRRYKEER</sequence>
<evidence type="ECO:0000256" key="1">
    <source>
        <dbReference type="SAM" id="Phobius"/>
    </source>
</evidence>
<dbReference type="EMBL" id="OBDY01000056">
    <property type="protein sequence ID" value="SNY75254.1"/>
    <property type="molecule type" value="Genomic_DNA"/>
</dbReference>
<dbReference type="OrthoDB" id="4350202at2"/>
<keyword evidence="4" id="KW-1185">Reference proteome</keyword>
<accession>A0A285KRH7</accession>
<dbReference type="Proteomes" id="UP000219612">
    <property type="component" value="Unassembled WGS sequence"/>
</dbReference>
<keyword evidence="1" id="KW-0812">Transmembrane</keyword>
<name>A0A285KRH7_9ACTN</name>
<feature type="transmembrane region" description="Helical" evidence="1">
    <location>
        <begin position="240"/>
        <end position="261"/>
    </location>
</feature>
<keyword evidence="1" id="KW-1133">Transmembrane helix</keyword>
<protein>
    <submittedName>
        <fullName evidence="3">Uncharacterized protein</fullName>
    </submittedName>
</protein>
<proteinExistence type="predicted"/>
<keyword evidence="1" id="KW-0472">Membrane</keyword>
<evidence type="ECO:0000256" key="2">
    <source>
        <dbReference type="SAM" id="SignalP"/>
    </source>
</evidence>
<dbReference type="Gene3D" id="2.60.40.230">
    <property type="entry name" value="Neocarzinostatin-like"/>
    <property type="match status" value="1"/>
</dbReference>